<accession>A0A851ZB12</accession>
<evidence type="ECO:0000256" key="11">
    <source>
        <dbReference type="ARBA" id="ARBA00022884"/>
    </source>
</evidence>
<feature type="region of interest" description="Disordered" evidence="17">
    <location>
        <begin position="83"/>
        <end position="112"/>
    </location>
</feature>
<keyword evidence="7 16" id="KW-0479">Metal-binding</keyword>
<dbReference type="PANTHER" id="PTHR12439:SF40">
    <property type="entry name" value="URIDYLATE-SPECIFIC ENDORIBONUCLEASE"/>
    <property type="match status" value="1"/>
</dbReference>
<comment type="catalytic activity">
    <reaction evidence="15">
        <text>ribonucleotidyl-uridine-RNA = a 5'-end dephospho-uridine-RNA + a 3'-end 2',3'-cyclophospho-ribonucleotide-RNA</text>
        <dbReference type="Rhea" id="RHEA:67792"/>
        <dbReference type="Rhea" id="RHEA-COMP:10464"/>
        <dbReference type="Rhea" id="RHEA-COMP:17354"/>
        <dbReference type="Rhea" id="RHEA-COMP:17356"/>
        <dbReference type="ChEBI" id="CHEBI:83064"/>
        <dbReference type="ChEBI" id="CHEBI:173117"/>
        <dbReference type="ChEBI" id="CHEBI:173224"/>
    </reaction>
    <physiologicalReaction direction="left-to-right" evidence="15">
        <dbReference type="Rhea" id="RHEA:67793"/>
    </physiologicalReaction>
</comment>
<dbReference type="PANTHER" id="PTHR12439">
    <property type="entry name" value="PLACENTAL PROTEIN 11-RELATED"/>
    <property type="match status" value="1"/>
</dbReference>
<comment type="caution">
    <text evidence="20">The sequence shown here is derived from an EMBL/GenBank/DDBJ whole genome shotgun (WGS) entry which is preliminary data.</text>
</comment>
<evidence type="ECO:0000313" key="21">
    <source>
        <dbReference type="Proteomes" id="UP000648918"/>
    </source>
</evidence>
<keyword evidence="8" id="KW-0732">Signal</keyword>
<keyword evidence="14" id="KW-0456">Lyase</keyword>
<feature type="non-terminal residue" evidence="20">
    <location>
        <position position="361"/>
    </location>
</feature>
<evidence type="ECO:0000256" key="13">
    <source>
        <dbReference type="ARBA" id="ARBA00023211"/>
    </source>
</evidence>
<evidence type="ECO:0000256" key="15">
    <source>
        <dbReference type="ARBA" id="ARBA00048688"/>
    </source>
</evidence>
<gene>
    <name evidence="20" type="primary">Endou_1</name>
    <name evidence="20" type="ORF">HALSEN_R11402</name>
</gene>
<dbReference type="SUPFAM" id="SSF142877">
    <property type="entry name" value="EndoU-like"/>
    <property type="match status" value="2"/>
</dbReference>
<evidence type="ECO:0000256" key="7">
    <source>
        <dbReference type="ARBA" id="ARBA00022723"/>
    </source>
</evidence>
<dbReference type="GO" id="GO:0005576">
    <property type="term" value="C:extracellular region"/>
    <property type="evidence" value="ECO:0007669"/>
    <property type="project" value="UniProtKB-SubCell"/>
</dbReference>
<evidence type="ECO:0000256" key="14">
    <source>
        <dbReference type="ARBA" id="ARBA00023239"/>
    </source>
</evidence>
<comment type="subcellular location">
    <subcellularLocation>
        <location evidence="2">Secreted</location>
    </subcellularLocation>
</comment>
<dbReference type="InterPro" id="IPR039787">
    <property type="entry name" value="ENDOU"/>
</dbReference>
<protein>
    <recommendedName>
        <fullName evidence="16">Uridylate-specific endoribonuclease</fullName>
        <ecNumber evidence="16">4.6.1.-</ecNumber>
    </recommendedName>
</protein>
<dbReference type="EC" id="4.6.1.-" evidence="16"/>
<keyword evidence="9 16" id="KW-0255">Endonuclease</keyword>
<evidence type="ECO:0000256" key="9">
    <source>
        <dbReference type="ARBA" id="ARBA00022759"/>
    </source>
</evidence>
<proteinExistence type="inferred from homology"/>
<dbReference type="InterPro" id="IPR001212">
    <property type="entry name" value="Somatomedin_B_dom"/>
</dbReference>
<dbReference type="GO" id="GO:0004521">
    <property type="term" value="F:RNA endonuclease activity"/>
    <property type="evidence" value="ECO:0007669"/>
    <property type="project" value="UniProtKB-UniRule"/>
</dbReference>
<evidence type="ECO:0000256" key="16">
    <source>
        <dbReference type="RuleBase" id="RU367085"/>
    </source>
</evidence>
<dbReference type="Proteomes" id="UP000648918">
    <property type="component" value="Unassembled WGS sequence"/>
</dbReference>
<keyword evidence="12" id="KW-1015">Disulfide bond</keyword>
<dbReference type="Pfam" id="PF01033">
    <property type="entry name" value="Somatomedin_B"/>
    <property type="match status" value="1"/>
</dbReference>
<evidence type="ECO:0000313" key="20">
    <source>
        <dbReference type="EMBL" id="NXD86003.1"/>
    </source>
</evidence>
<dbReference type="GO" id="GO:0016787">
    <property type="term" value="F:hydrolase activity"/>
    <property type="evidence" value="ECO:0007669"/>
    <property type="project" value="UniProtKB-KW"/>
</dbReference>
<dbReference type="SUPFAM" id="SSF90188">
    <property type="entry name" value="Somatomedin B domain"/>
    <property type="match status" value="1"/>
</dbReference>
<evidence type="ECO:0000259" key="18">
    <source>
        <dbReference type="PROSITE" id="PS50958"/>
    </source>
</evidence>
<dbReference type="CDD" id="cd21159">
    <property type="entry name" value="XendoU"/>
    <property type="match status" value="1"/>
</dbReference>
<dbReference type="SMART" id="SM00201">
    <property type="entry name" value="SO"/>
    <property type="match status" value="1"/>
</dbReference>
<evidence type="ECO:0000256" key="17">
    <source>
        <dbReference type="SAM" id="MobiDB-lite"/>
    </source>
</evidence>
<keyword evidence="5" id="KW-0964">Secreted</keyword>
<evidence type="ECO:0000256" key="6">
    <source>
        <dbReference type="ARBA" id="ARBA00022722"/>
    </source>
</evidence>
<evidence type="ECO:0000256" key="4">
    <source>
        <dbReference type="ARBA" id="ARBA00011245"/>
    </source>
</evidence>
<sequence>LRTTLLFLSPKEVYTAPDSCEGRCEEPFSEEDECHCHAECERSHSCCEDFHRHCRAEGFSSRRDAITDEDLLRVSEQLYRADHNKAQPSDVAINPQYQASPDETGDQEDRSPQPLYKYVNEKLFSKPTYASFIKLLDNYQRVTGREEDVTTEELREQDNFLKEVMKTELMKKLFAFLYEKNRYGSEQEFVADLKEMWFGLYSRSDGERDSSGFEHVFSGRAHTSWRVLGSTGLRKLTPGSRLSLGEVKKGKVSGFHNWIRFYLLEKQGIVNYFSHNFDGPWDTYPDVLGLQFSWDGFYKEVGSAFIGCSPEFEFGLYTLLCPPRCHLSLGGYSLSIQTYTWTKSTYGNGKKFIATAYIISS</sequence>
<evidence type="ECO:0000256" key="10">
    <source>
        <dbReference type="ARBA" id="ARBA00022801"/>
    </source>
</evidence>
<keyword evidence="10 16" id="KW-0378">Hydrolase</keyword>
<comment type="similarity">
    <text evidence="3 16">Belongs to the ENDOU family.</text>
</comment>
<dbReference type="PROSITE" id="PS51959">
    <property type="entry name" value="ENDOU"/>
    <property type="match status" value="1"/>
</dbReference>
<dbReference type="Gene3D" id="4.10.410.20">
    <property type="match status" value="1"/>
</dbReference>
<feature type="domain" description="SMB" evidence="18">
    <location>
        <begin position="16"/>
        <end position="59"/>
    </location>
</feature>
<evidence type="ECO:0000256" key="12">
    <source>
        <dbReference type="ARBA" id="ARBA00023157"/>
    </source>
</evidence>
<evidence type="ECO:0000256" key="3">
    <source>
        <dbReference type="ARBA" id="ARBA00010168"/>
    </source>
</evidence>
<dbReference type="InterPro" id="IPR036024">
    <property type="entry name" value="Somatomedin_B-like_dom_sf"/>
</dbReference>
<comment type="subunit">
    <text evidence="4 16">Monomer.</text>
</comment>
<name>A0A851ZB12_9AVES</name>
<comment type="cofactor">
    <cofactor evidence="1 16">
        <name>Mn(2+)</name>
        <dbReference type="ChEBI" id="CHEBI:29035"/>
    </cofactor>
</comment>
<keyword evidence="6 16" id="KW-0540">Nuclease</keyword>
<keyword evidence="13 16" id="KW-0464">Manganese</keyword>
<dbReference type="GO" id="GO:0016829">
    <property type="term" value="F:lyase activity"/>
    <property type="evidence" value="ECO:0007669"/>
    <property type="project" value="UniProtKB-KW"/>
</dbReference>
<reference evidence="20" key="1">
    <citation type="submission" date="2019-09" db="EMBL/GenBank/DDBJ databases">
        <title>Bird 10,000 Genomes (B10K) Project - Family phase.</title>
        <authorList>
            <person name="Zhang G."/>
        </authorList>
    </citation>
    <scope>NUCLEOTIDE SEQUENCE</scope>
    <source>
        <strain evidence="20">B10K-DU-024-03</strain>
        <tissue evidence="20">Muscle</tissue>
    </source>
</reference>
<keyword evidence="21" id="KW-1185">Reference proteome</keyword>
<dbReference type="GO" id="GO:0003723">
    <property type="term" value="F:RNA binding"/>
    <property type="evidence" value="ECO:0007669"/>
    <property type="project" value="UniProtKB-UniRule"/>
</dbReference>
<evidence type="ECO:0000256" key="1">
    <source>
        <dbReference type="ARBA" id="ARBA00001936"/>
    </source>
</evidence>
<evidence type="ECO:0000256" key="2">
    <source>
        <dbReference type="ARBA" id="ARBA00004613"/>
    </source>
</evidence>
<dbReference type="InterPro" id="IPR018998">
    <property type="entry name" value="EndoU_C"/>
</dbReference>
<dbReference type="PROSITE" id="PS00524">
    <property type="entry name" value="SMB_1"/>
    <property type="match status" value="1"/>
</dbReference>
<organism evidence="20 21">
    <name type="scientific">Halcyon senegalensis</name>
    <dbReference type="NCBI Taxonomy" id="342381"/>
    <lineage>
        <taxon>Eukaryota</taxon>
        <taxon>Metazoa</taxon>
        <taxon>Chordata</taxon>
        <taxon>Craniata</taxon>
        <taxon>Vertebrata</taxon>
        <taxon>Euteleostomi</taxon>
        <taxon>Archelosauria</taxon>
        <taxon>Archosauria</taxon>
        <taxon>Dinosauria</taxon>
        <taxon>Saurischia</taxon>
        <taxon>Theropoda</taxon>
        <taxon>Coelurosauria</taxon>
        <taxon>Aves</taxon>
        <taxon>Neognathae</taxon>
        <taxon>Neoaves</taxon>
        <taxon>Telluraves</taxon>
        <taxon>Coraciimorphae</taxon>
        <taxon>Coraciiformes</taxon>
        <taxon>Alcedinidae</taxon>
        <taxon>Halcyon</taxon>
    </lineage>
</organism>
<dbReference type="InterPro" id="IPR037227">
    <property type="entry name" value="EndoU-like"/>
</dbReference>
<feature type="domain" description="EndoU" evidence="19">
    <location>
        <begin position="67"/>
        <end position="361"/>
    </location>
</feature>
<dbReference type="PROSITE" id="PS50958">
    <property type="entry name" value="SMB_2"/>
    <property type="match status" value="1"/>
</dbReference>
<evidence type="ECO:0000256" key="8">
    <source>
        <dbReference type="ARBA" id="ARBA00022729"/>
    </source>
</evidence>
<keyword evidence="11 16" id="KW-0694">RNA-binding</keyword>
<evidence type="ECO:0000256" key="5">
    <source>
        <dbReference type="ARBA" id="ARBA00022525"/>
    </source>
</evidence>
<evidence type="ECO:0000259" key="19">
    <source>
        <dbReference type="PROSITE" id="PS51959"/>
    </source>
</evidence>
<dbReference type="Pfam" id="PF09412">
    <property type="entry name" value="XendoU"/>
    <property type="match status" value="2"/>
</dbReference>
<dbReference type="OrthoDB" id="430326at2759"/>
<dbReference type="EMBL" id="WBNJ01000493">
    <property type="protein sequence ID" value="NXD86003.1"/>
    <property type="molecule type" value="Genomic_DNA"/>
</dbReference>
<dbReference type="AlphaFoldDB" id="A0A851ZB12"/>
<dbReference type="GO" id="GO:0046872">
    <property type="term" value="F:metal ion binding"/>
    <property type="evidence" value="ECO:0007669"/>
    <property type="project" value="UniProtKB-UniRule"/>
</dbReference>
<feature type="non-terminal residue" evidence="20">
    <location>
        <position position="1"/>
    </location>
</feature>